<feature type="transmembrane region" description="Helical" evidence="1">
    <location>
        <begin position="33"/>
        <end position="52"/>
    </location>
</feature>
<proteinExistence type="predicted"/>
<evidence type="ECO:0000313" key="2">
    <source>
        <dbReference type="EMBL" id="MCZ0961162.1"/>
    </source>
</evidence>
<dbReference type="RefSeq" id="WP_268941162.1">
    <property type="nucleotide sequence ID" value="NZ_JAPTYD010000005.1"/>
</dbReference>
<dbReference type="EMBL" id="JAPTYD010000005">
    <property type="protein sequence ID" value="MCZ0961162.1"/>
    <property type="molecule type" value="Genomic_DNA"/>
</dbReference>
<name>A0ABT4J229_9RHOB</name>
<gene>
    <name evidence="2" type="ORF">OU682_05975</name>
</gene>
<keyword evidence="1" id="KW-0472">Membrane</keyword>
<evidence type="ECO:0000313" key="3">
    <source>
        <dbReference type="Proteomes" id="UP001149822"/>
    </source>
</evidence>
<keyword evidence="3" id="KW-1185">Reference proteome</keyword>
<accession>A0ABT4J229</accession>
<organism evidence="2 3">
    <name type="scientific">Paracoccus benzoatiresistens</name>
    <dbReference type="NCBI Taxonomy" id="2997341"/>
    <lineage>
        <taxon>Bacteria</taxon>
        <taxon>Pseudomonadati</taxon>
        <taxon>Pseudomonadota</taxon>
        <taxon>Alphaproteobacteria</taxon>
        <taxon>Rhodobacterales</taxon>
        <taxon>Paracoccaceae</taxon>
        <taxon>Paracoccus</taxon>
    </lineage>
</organism>
<evidence type="ECO:0000256" key="1">
    <source>
        <dbReference type="SAM" id="Phobius"/>
    </source>
</evidence>
<keyword evidence="1" id="KW-0812">Transmembrane</keyword>
<protein>
    <submittedName>
        <fullName evidence="2">Uncharacterized protein</fullName>
    </submittedName>
</protein>
<reference evidence="2" key="1">
    <citation type="submission" date="2022-12" db="EMBL/GenBank/DDBJ databases">
        <title>Paracoccus sp. EF6 isolated from a lake water.</title>
        <authorList>
            <person name="Liu H."/>
        </authorList>
    </citation>
    <scope>NUCLEOTIDE SEQUENCE</scope>
    <source>
        <strain evidence="2">EF6</strain>
    </source>
</reference>
<dbReference type="Proteomes" id="UP001149822">
    <property type="component" value="Unassembled WGS sequence"/>
</dbReference>
<sequence>MKGDTGQAAPFQDARVAVNTVAVNTRSVAMNSIIYIVGLVVIVLFILSFLGLR</sequence>
<keyword evidence="1" id="KW-1133">Transmembrane helix</keyword>
<comment type="caution">
    <text evidence="2">The sequence shown here is derived from an EMBL/GenBank/DDBJ whole genome shotgun (WGS) entry which is preliminary data.</text>
</comment>